<dbReference type="CDD" id="cd00082">
    <property type="entry name" value="HisKA"/>
    <property type="match status" value="1"/>
</dbReference>
<keyword evidence="3" id="KW-0472">Membrane</keyword>
<dbReference type="Gene3D" id="1.10.287.130">
    <property type="match status" value="1"/>
</dbReference>
<dbReference type="Gene3D" id="6.10.340.10">
    <property type="match status" value="1"/>
</dbReference>
<evidence type="ECO:0000313" key="6">
    <source>
        <dbReference type="Proteomes" id="UP001257914"/>
    </source>
</evidence>
<comment type="caution">
    <text evidence="5">The sequence shown here is derived from an EMBL/GenBank/DDBJ whole genome shotgun (WGS) entry which is preliminary data.</text>
</comment>
<evidence type="ECO:0000256" key="2">
    <source>
        <dbReference type="ARBA" id="ARBA00012438"/>
    </source>
</evidence>
<accession>A0ABU3QY17</accession>
<evidence type="ECO:0000259" key="4">
    <source>
        <dbReference type="PROSITE" id="PS50885"/>
    </source>
</evidence>
<dbReference type="InterPro" id="IPR003661">
    <property type="entry name" value="HisK_dim/P_dom"/>
</dbReference>
<keyword evidence="6" id="KW-1185">Reference proteome</keyword>
<dbReference type="InterPro" id="IPR003660">
    <property type="entry name" value="HAMP_dom"/>
</dbReference>
<reference evidence="5 6" key="1">
    <citation type="submission" date="2023-10" db="EMBL/GenBank/DDBJ databases">
        <title>Psychrosphaera aquimaarina strain SW33 isolated from seawater.</title>
        <authorList>
            <person name="Bayburt H."/>
            <person name="Kim J.M."/>
            <person name="Choi B.J."/>
            <person name="Jeon C.O."/>
        </authorList>
    </citation>
    <scope>NUCLEOTIDE SEQUENCE [LARGE SCALE GENOMIC DNA]</scope>
    <source>
        <strain evidence="5 6">KCTC 52743</strain>
    </source>
</reference>
<gene>
    <name evidence="5" type="ORF">RT723_04790</name>
</gene>
<dbReference type="EC" id="2.7.13.3" evidence="2"/>
<keyword evidence="3" id="KW-1133">Transmembrane helix</keyword>
<sequence>MLNTKLNKTLSVAIELDLTFHKYKESWKNILLRGHTEGRYQTFLNNFYKNERKLYAELNELKNLLDYDSALLTPIDKLSDDIKLNSKSYRKALKIYFESDRSVQELADMFTDSEYALSVALSDIREAVTMLSNDKLNKLEIDLGSKLIFNFILSALLTILCIALLLYILNLRIIRPIEYAISVVNRLKNKEAHVRMKAYGNNEFSIYSASFNSMLDSIELQKKQLEKSSRQLMETEKLAALGDLVAGVAHELNTPLGIGLTASTHVNDSTKILKRVPMKAS</sequence>
<evidence type="ECO:0000256" key="3">
    <source>
        <dbReference type="SAM" id="Phobius"/>
    </source>
</evidence>
<evidence type="ECO:0000256" key="1">
    <source>
        <dbReference type="ARBA" id="ARBA00000085"/>
    </source>
</evidence>
<dbReference type="SUPFAM" id="SSF158472">
    <property type="entry name" value="HAMP domain-like"/>
    <property type="match status" value="1"/>
</dbReference>
<protein>
    <recommendedName>
        <fullName evidence="2">histidine kinase</fullName>
        <ecNumber evidence="2">2.7.13.3</ecNumber>
    </recommendedName>
</protein>
<feature type="domain" description="HAMP" evidence="4">
    <location>
        <begin position="171"/>
        <end position="223"/>
    </location>
</feature>
<name>A0ABU3QY17_9GAMM</name>
<feature type="transmembrane region" description="Helical" evidence="3">
    <location>
        <begin position="147"/>
        <end position="169"/>
    </location>
</feature>
<keyword evidence="3" id="KW-0812">Transmembrane</keyword>
<dbReference type="EMBL" id="JAWCUA010000003">
    <property type="protein sequence ID" value="MDU0112326.1"/>
    <property type="molecule type" value="Genomic_DNA"/>
</dbReference>
<proteinExistence type="predicted"/>
<dbReference type="Proteomes" id="UP001257914">
    <property type="component" value="Unassembled WGS sequence"/>
</dbReference>
<evidence type="ECO:0000313" key="5">
    <source>
        <dbReference type="EMBL" id="MDU0112326.1"/>
    </source>
</evidence>
<organism evidence="5 6">
    <name type="scientific">Psychrosphaera aquimarina</name>
    <dbReference type="NCBI Taxonomy" id="2044854"/>
    <lineage>
        <taxon>Bacteria</taxon>
        <taxon>Pseudomonadati</taxon>
        <taxon>Pseudomonadota</taxon>
        <taxon>Gammaproteobacteria</taxon>
        <taxon>Alteromonadales</taxon>
        <taxon>Pseudoalteromonadaceae</taxon>
        <taxon>Psychrosphaera</taxon>
    </lineage>
</organism>
<dbReference type="PROSITE" id="PS50885">
    <property type="entry name" value="HAMP"/>
    <property type="match status" value="1"/>
</dbReference>
<comment type="catalytic activity">
    <reaction evidence="1">
        <text>ATP + protein L-histidine = ADP + protein N-phospho-L-histidine.</text>
        <dbReference type="EC" id="2.7.13.3"/>
    </reaction>
</comment>
<dbReference type="RefSeq" id="WP_315946074.1">
    <property type="nucleotide sequence ID" value="NZ_JAWCUA010000003.1"/>
</dbReference>